<accession>A0A1B2DTR4</accession>
<keyword evidence="2 7" id="KW-0812">Transmembrane</keyword>
<evidence type="ECO:0000256" key="4">
    <source>
        <dbReference type="ARBA" id="ARBA00023136"/>
    </source>
</evidence>
<protein>
    <recommendedName>
        <fullName evidence="7">Endolytic murein transglycosylase</fullName>
        <ecNumber evidence="7">4.2.2.29</ecNumber>
    </recommendedName>
    <alternativeName>
        <fullName evidence="7">Peptidoglycan lytic transglycosylase</fullName>
    </alternativeName>
    <alternativeName>
        <fullName evidence="7">Peptidoglycan polymerization terminase</fullName>
    </alternativeName>
</protein>
<organism evidence="8">
    <name type="scientific">Paenibacillus sp. BIHB 4019</name>
    <dbReference type="NCBI Taxonomy" id="1870819"/>
    <lineage>
        <taxon>Bacteria</taxon>
        <taxon>Bacillati</taxon>
        <taxon>Bacillota</taxon>
        <taxon>Bacilli</taxon>
        <taxon>Bacillales</taxon>
        <taxon>Paenibacillaceae</taxon>
        <taxon>Paenibacillus</taxon>
    </lineage>
</organism>
<keyword evidence="1 7" id="KW-1003">Cell membrane</keyword>
<keyword evidence="4 7" id="KW-0472">Membrane</keyword>
<dbReference type="EMBL" id="CP016808">
    <property type="protein sequence ID" value="ANY71087.1"/>
    <property type="molecule type" value="Genomic_DNA"/>
</dbReference>
<dbReference type="GO" id="GO:0071555">
    <property type="term" value="P:cell wall organization"/>
    <property type="evidence" value="ECO:0007669"/>
    <property type="project" value="UniProtKB-KW"/>
</dbReference>
<proteinExistence type="inferred from homology"/>
<dbReference type="GO" id="GO:0009252">
    <property type="term" value="P:peptidoglycan biosynthetic process"/>
    <property type="evidence" value="ECO:0007669"/>
    <property type="project" value="UniProtKB-UniRule"/>
</dbReference>
<keyword evidence="6 7" id="KW-0961">Cell wall biogenesis/degradation</keyword>
<dbReference type="NCBIfam" id="TIGR00247">
    <property type="entry name" value="endolytic transglycosylase MltG"/>
    <property type="match status" value="1"/>
</dbReference>
<evidence type="ECO:0000256" key="3">
    <source>
        <dbReference type="ARBA" id="ARBA00022989"/>
    </source>
</evidence>
<sequence length="350" mass="39442">MAFYVFLSILGVITTVVGGAFIYLWLQLEPTKTAEAKQIVIPNNASASQISDVLQEEGIIKNALIFKYYLKLEKEGGKFQAGTYSMNPGMDKADVIAMLNSGSTVKQETIRFTIPEGLTVLQIADKLAEEKLIDKDKFLELADKQQTWTNADAVNEISADAKLHHRLEGYLFPETYEMKKGSTEQEILNRMISELDVKLDQLPNDWTIQLEKRKLTIHQLLTIASLVEREVVVDEERPIVASVIYNRLNKPMKLQIDATVQYALDKPKERLYNKDLKVDSPYNTYLVDGLPPGPIAAPSLSSIKAALYPQETEYFFYVTKKDGTGQHLFAKTFSEHNNNIANSNKTAQSK</sequence>
<dbReference type="EC" id="4.2.2.29" evidence="7"/>
<dbReference type="CDD" id="cd08010">
    <property type="entry name" value="MltG_like"/>
    <property type="match status" value="1"/>
</dbReference>
<comment type="catalytic activity">
    <reaction evidence="7">
        <text>a peptidoglycan chain = a peptidoglycan chain with N-acetyl-1,6-anhydromuramyl-[peptide] at the reducing end + a peptidoglycan chain with N-acetylglucosamine at the non-reducing end.</text>
        <dbReference type="EC" id="4.2.2.29"/>
    </reaction>
</comment>
<dbReference type="InterPro" id="IPR003770">
    <property type="entry name" value="MLTG-like"/>
</dbReference>
<comment type="subcellular location">
    <subcellularLocation>
        <location evidence="7">Cell membrane</location>
        <topology evidence="7">Single-pass membrane protein</topology>
    </subcellularLocation>
</comment>
<feature type="site" description="Important for catalytic activity" evidence="7">
    <location>
        <position position="230"/>
    </location>
</feature>
<dbReference type="Gene3D" id="3.30.160.60">
    <property type="entry name" value="Classic Zinc Finger"/>
    <property type="match status" value="1"/>
</dbReference>
<keyword evidence="5 7" id="KW-0456">Lyase</keyword>
<evidence type="ECO:0000256" key="6">
    <source>
        <dbReference type="ARBA" id="ARBA00023316"/>
    </source>
</evidence>
<gene>
    <name evidence="7" type="primary">mltG</name>
    <name evidence="8" type="ORF">BBD42_30225</name>
</gene>
<evidence type="ECO:0000313" key="8">
    <source>
        <dbReference type="EMBL" id="ANY71087.1"/>
    </source>
</evidence>
<feature type="transmembrane region" description="Helical" evidence="7">
    <location>
        <begin position="6"/>
        <end position="26"/>
    </location>
</feature>
<reference evidence="8" key="1">
    <citation type="submission" date="2016-08" db="EMBL/GenBank/DDBJ databases">
        <title>Complete Genome Seqeunce of Paenibacillus sp. BIHB 4019 from tea rhizoplane.</title>
        <authorList>
            <person name="Thakur R."/>
            <person name="Swarnkar M.K."/>
            <person name="Gulati A."/>
        </authorList>
    </citation>
    <scope>NUCLEOTIDE SEQUENCE [LARGE SCALE GENOMIC DNA]</scope>
    <source>
        <strain evidence="8">BIHB4019</strain>
    </source>
</reference>
<comment type="function">
    <text evidence="7">Functions as a peptidoglycan terminase that cleaves nascent peptidoglycan strands endolytically to terminate their elongation.</text>
</comment>
<keyword evidence="3 7" id="KW-1133">Transmembrane helix</keyword>
<dbReference type="Gene3D" id="3.30.1490.480">
    <property type="entry name" value="Endolytic murein transglycosylase"/>
    <property type="match status" value="2"/>
</dbReference>
<dbReference type="GO" id="GO:0005886">
    <property type="term" value="C:plasma membrane"/>
    <property type="evidence" value="ECO:0007669"/>
    <property type="project" value="UniProtKB-SubCell"/>
</dbReference>
<dbReference type="GO" id="GO:0008932">
    <property type="term" value="F:lytic endotransglycosylase activity"/>
    <property type="evidence" value="ECO:0007669"/>
    <property type="project" value="UniProtKB-UniRule"/>
</dbReference>
<dbReference type="AlphaFoldDB" id="A0A1B2DTR4"/>
<evidence type="ECO:0000256" key="5">
    <source>
        <dbReference type="ARBA" id="ARBA00023239"/>
    </source>
</evidence>
<evidence type="ECO:0000256" key="1">
    <source>
        <dbReference type="ARBA" id="ARBA00022475"/>
    </source>
</evidence>
<name>A0A1B2DTR4_9BACL</name>
<dbReference type="Pfam" id="PF02618">
    <property type="entry name" value="YceG"/>
    <property type="match status" value="1"/>
</dbReference>
<evidence type="ECO:0000256" key="2">
    <source>
        <dbReference type="ARBA" id="ARBA00022692"/>
    </source>
</evidence>
<dbReference type="PANTHER" id="PTHR30518:SF2">
    <property type="entry name" value="ENDOLYTIC MUREIN TRANSGLYCOSYLASE"/>
    <property type="match status" value="1"/>
</dbReference>
<dbReference type="HAMAP" id="MF_02065">
    <property type="entry name" value="MltG"/>
    <property type="match status" value="1"/>
</dbReference>
<comment type="similarity">
    <text evidence="7">Belongs to the transglycosylase MltG family.</text>
</comment>
<dbReference type="PANTHER" id="PTHR30518">
    <property type="entry name" value="ENDOLYTIC MUREIN TRANSGLYCOSYLASE"/>
    <property type="match status" value="1"/>
</dbReference>
<evidence type="ECO:0000256" key="7">
    <source>
        <dbReference type="HAMAP-Rule" id="MF_02065"/>
    </source>
</evidence>